<dbReference type="RefSeq" id="WP_346760375.1">
    <property type="nucleotide sequence ID" value="NZ_JAUJEB010000005.1"/>
</dbReference>
<keyword evidence="2" id="KW-1185">Reference proteome</keyword>
<comment type="caution">
    <text evidence="1">The sequence shown here is derived from an EMBL/GenBank/DDBJ whole genome shotgun (WGS) entry which is preliminary data.</text>
</comment>
<protein>
    <submittedName>
        <fullName evidence="1">Uncharacterized protein</fullName>
    </submittedName>
</protein>
<sequence>MKIKFPKNQLLVSLPPKVELAIFLIKEELKNVKFINDLQAAGTDASIGILDLSPLISAIVGFKGDQTDEFNEWYFDRQTRLASYFDPENEKELLEQAFNFYVDLEVKKREWLQNG</sequence>
<name>A0ABT8LB83_9BACT</name>
<evidence type="ECO:0000313" key="1">
    <source>
        <dbReference type="EMBL" id="MDN5215037.1"/>
    </source>
</evidence>
<dbReference type="EMBL" id="JAUJEB010000005">
    <property type="protein sequence ID" value="MDN5215037.1"/>
    <property type="molecule type" value="Genomic_DNA"/>
</dbReference>
<organism evidence="1 2">
    <name type="scientific">Agaribacillus aureus</name>
    <dbReference type="NCBI Taxonomy" id="3051825"/>
    <lineage>
        <taxon>Bacteria</taxon>
        <taxon>Pseudomonadati</taxon>
        <taxon>Bacteroidota</taxon>
        <taxon>Cytophagia</taxon>
        <taxon>Cytophagales</taxon>
        <taxon>Splendidivirgaceae</taxon>
        <taxon>Agaribacillus</taxon>
    </lineage>
</organism>
<dbReference type="Proteomes" id="UP001172083">
    <property type="component" value="Unassembled WGS sequence"/>
</dbReference>
<proteinExistence type="predicted"/>
<gene>
    <name evidence="1" type="ORF">QQ020_23350</name>
</gene>
<evidence type="ECO:0000313" key="2">
    <source>
        <dbReference type="Proteomes" id="UP001172083"/>
    </source>
</evidence>
<accession>A0ABT8LB83</accession>
<reference evidence="1" key="1">
    <citation type="submission" date="2023-06" db="EMBL/GenBank/DDBJ databases">
        <title>Genomic of Agaribacillus aureum.</title>
        <authorList>
            <person name="Wang G."/>
        </authorList>
    </citation>
    <scope>NUCLEOTIDE SEQUENCE</scope>
    <source>
        <strain evidence="1">BMA12</strain>
    </source>
</reference>